<evidence type="ECO:0000259" key="2">
    <source>
        <dbReference type="PROSITE" id="PS51278"/>
    </source>
</evidence>
<dbReference type="InterPro" id="IPR026869">
    <property type="entry name" value="EgtC-like"/>
</dbReference>
<keyword evidence="1 3" id="KW-0315">Glutamine amidotransferase</keyword>
<dbReference type="PANTHER" id="PTHR43187">
    <property type="entry name" value="GLUTAMINE AMIDOTRANSFERASE DUG3-RELATED"/>
    <property type="match status" value="1"/>
</dbReference>
<dbReference type="InterPro" id="IPR029055">
    <property type="entry name" value="Ntn_hydrolases_N"/>
</dbReference>
<sequence length="265" mass="29626">MCRWAAWSGAPKYLEEVICDPQHSLIDQSRNALSCKTAVNADGFGVAWYGDRETPCLYKDVRPAWSDPNLLQIARHVRSGHFLAHVRASTGTATTRDNCHPYTFEHWTFMHNGQVGGYDTVRRRLDNMIPDDLYRHRAGGTDSESLFLIALAYGLKLHPRAAMARTVSEAEAVSKYAGTAPHMRFASAWSNGETLYAARYASDRFAPTLYYRKFSDGVMVVSEPLDEAPNCWVEVQQGHMIEVKNGTVTEMAFVSDEELAEVAAV</sequence>
<dbReference type="CDD" id="cd01908">
    <property type="entry name" value="YafJ"/>
    <property type="match status" value="1"/>
</dbReference>
<evidence type="ECO:0000256" key="1">
    <source>
        <dbReference type="ARBA" id="ARBA00022962"/>
    </source>
</evidence>
<dbReference type="RefSeq" id="WP_265681194.1">
    <property type="nucleotide sequence ID" value="NZ_CP120863.1"/>
</dbReference>
<gene>
    <name evidence="3" type="ORF">K1718_19030</name>
</gene>
<dbReference type="Gene3D" id="3.60.20.10">
    <property type="entry name" value="Glutamine Phosphoribosylpyrophosphate, subunit 1, domain 1"/>
    <property type="match status" value="1"/>
</dbReference>
<dbReference type="EMBL" id="CP120863">
    <property type="protein sequence ID" value="WFE88246.1"/>
    <property type="molecule type" value="Genomic_DNA"/>
</dbReference>
<dbReference type="InterPro" id="IPR017932">
    <property type="entry name" value="GATase_2_dom"/>
</dbReference>
<dbReference type="Pfam" id="PF13230">
    <property type="entry name" value="GATase_4"/>
    <property type="match status" value="1"/>
</dbReference>
<name>A0ABY8EYX7_9HYPH</name>
<dbReference type="SUPFAM" id="SSF56235">
    <property type="entry name" value="N-terminal nucleophile aminohydrolases (Ntn hydrolases)"/>
    <property type="match status" value="1"/>
</dbReference>
<protein>
    <submittedName>
        <fullName evidence="3">Class II glutamine amidotransferase</fullName>
    </submittedName>
</protein>
<proteinExistence type="predicted"/>
<dbReference type="InterPro" id="IPR052373">
    <property type="entry name" value="Gamma-glu_amide_hydrolase"/>
</dbReference>
<keyword evidence="4" id="KW-1185">Reference proteome</keyword>
<evidence type="ECO:0000313" key="4">
    <source>
        <dbReference type="Proteomes" id="UP001209803"/>
    </source>
</evidence>
<dbReference type="PROSITE" id="PS51278">
    <property type="entry name" value="GATASE_TYPE_2"/>
    <property type="match status" value="1"/>
</dbReference>
<feature type="domain" description="Glutamine amidotransferase type-2" evidence="2">
    <location>
        <begin position="2"/>
        <end position="265"/>
    </location>
</feature>
<dbReference type="PANTHER" id="PTHR43187:SF1">
    <property type="entry name" value="GLUTAMINE AMIDOTRANSFERASE DUG3-RELATED"/>
    <property type="match status" value="1"/>
</dbReference>
<evidence type="ECO:0000313" key="3">
    <source>
        <dbReference type="EMBL" id="WFE88246.1"/>
    </source>
</evidence>
<organism evidence="3 4">
    <name type="scientific">Roseibium porphyridii</name>
    <dbReference type="NCBI Taxonomy" id="2866279"/>
    <lineage>
        <taxon>Bacteria</taxon>
        <taxon>Pseudomonadati</taxon>
        <taxon>Pseudomonadota</taxon>
        <taxon>Alphaproteobacteria</taxon>
        <taxon>Hyphomicrobiales</taxon>
        <taxon>Stappiaceae</taxon>
        <taxon>Roseibium</taxon>
    </lineage>
</organism>
<dbReference type="Proteomes" id="UP001209803">
    <property type="component" value="Chromosome"/>
</dbReference>
<accession>A0ABY8EYX7</accession>
<reference evidence="3 4" key="1">
    <citation type="submission" date="2023-03" db="EMBL/GenBank/DDBJ databases">
        <title>Roseibium porphyridii sp. nov. and Roseibium rhodosorbium sp. nov. isolated from marine algae, Porphyridium cruentum and Rhodosorus marinus, respectively.</title>
        <authorList>
            <person name="Lee M.W."/>
            <person name="Choi B.J."/>
            <person name="Lee J.K."/>
            <person name="Choi D.G."/>
            <person name="Baek J.H."/>
            <person name="Bayburt H."/>
            <person name="Kim J.M."/>
            <person name="Han D.M."/>
            <person name="Kim K.H."/>
            <person name="Jeon C.O."/>
        </authorList>
    </citation>
    <scope>NUCLEOTIDE SEQUENCE [LARGE SCALE GENOMIC DNA]</scope>
    <source>
        <strain evidence="3 4">KMA01</strain>
    </source>
</reference>